<evidence type="ECO:0000313" key="2">
    <source>
        <dbReference type="EMBL" id="KAJ1159504.1"/>
    </source>
</evidence>
<feature type="region of interest" description="Disordered" evidence="1">
    <location>
        <begin position="27"/>
        <end position="122"/>
    </location>
</feature>
<accession>A0AAV7S4T2</accession>
<evidence type="ECO:0000256" key="1">
    <source>
        <dbReference type="SAM" id="MobiDB-lite"/>
    </source>
</evidence>
<dbReference type="AlphaFoldDB" id="A0AAV7S4T2"/>
<organism evidence="2 3">
    <name type="scientific">Pleurodeles waltl</name>
    <name type="common">Iberian ribbed newt</name>
    <dbReference type="NCBI Taxonomy" id="8319"/>
    <lineage>
        <taxon>Eukaryota</taxon>
        <taxon>Metazoa</taxon>
        <taxon>Chordata</taxon>
        <taxon>Craniata</taxon>
        <taxon>Vertebrata</taxon>
        <taxon>Euteleostomi</taxon>
        <taxon>Amphibia</taxon>
        <taxon>Batrachia</taxon>
        <taxon>Caudata</taxon>
        <taxon>Salamandroidea</taxon>
        <taxon>Salamandridae</taxon>
        <taxon>Pleurodelinae</taxon>
        <taxon>Pleurodeles</taxon>
    </lineage>
</organism>
<name>A0AAV7S4T2_PLEWA</name>
<reference evidence="2" key="1">
    <citation type="journal article" date="2022" name="bioRxiv">
        <title>Sequencing and chromosome-scale assembly of the giantPleurodeles waltlgenome.</title>
        <authorList>
            <person name="Brown T."/>
            <person name="Elewa A."/>
            <person name="Iarovenko S."/>
            <person name="Subramanian E."/>
            <person name="Araus A.J."/>
            <person name="Petzold A."/>
            <person name="Susuki M."/>
            <person name="Suzuki K.-i.T."/>
            <person name="Hayashi T."/>
            <person name="Toyoda A."/>
            <person name="Oliveira C."/>
            <person name="Osipova E."/>
            <person name="Leigh N.D."/>
            <person name="Simon A."/>
            <person name="Yun M.H."/>
        </authorList>
    </citation>
    <scope>NUCLEOTIDE SEQUENCE</scope>
    <source>
        <strain evidence="2">20211129_DDA</strain>
        <tissue evidence="2">Liver</tissue>
    </source>
</reference>
<feature type="compositionally biased region" description="Polar residues" evidence="1">
    <location>
        <begin position="96"/>
        <end position="106"/>
    </location>
</feature>
<proteinExistence type="predicted"/>
<gene>
    <name evidence="2" type="ORF">NDU88_000011</name>
</gene>
<dbReference type="EMBL" id="JANPWB010000008">
    <property type="protein sequence ID" value="KAJ1159504.1"/>
    <property type="molecule type" value="Genomic_DNA"/>
</dbReference>
<sequence>MRKLKARPNVDAAAVGAKWRACLERPGVLTGGETGTRQQWPSAPPRDRGPKLLCAPRRGATDHRVCLPRGEGAPVPLRQTAGVPEDESLPNHHKTATATPRGTQNGEIGRLPEAETDGGNGAALVTPEVDTAEHSFSPCKDREAVARTIRRAWEDGEISLV</sequence>
<keyword evidence="3" id="KW-1185">Reference proteome</keyword>
<dbReference type="Proteomes" id="UP001066276">
    <property type="component" value="Chromosome 4_2"/>
</dbReference>
<protein>
    <submittedName>
        <fullName evidence="2">Uncharacterized protein</fullName>
    </submittedName>
</protein>
<evidence type="ECO:0000313" key="3">
    <source>
        <dbReference type="Proteomes" id="UP001066276"/>
    </source>
</evidence>
<comment type="caution">
    <text evidence="2">The sequence shown here is derived from an EMBL/GenBank/DDBJ whole genome shotgun (WGS) entry which is preliminary data.</text>
</comment>